<evidence type="ECO:0000256" key="2">
    <source>
        <dbReference type="SAM" id="Phobius"/>
    </source>
</evidence>
<evidence type="ECO:0000313" key="4">
    <source>
        <dbReference type="Proteomes" id="UP000013776"/>
    </source>
</evidence>
<accession>R4XHT2</accession>
<keyword evidence="2" id="KW-0812">Transmembrane</keyword>
<feature type="compositionally biased region" description="Basic residues" evidence="1">
    <location>
        <begin position="1"/>
        <end position="13"/>
    </location>
</feature>
<keyword evidence="4" id="KW-1185">Reference proteome</keyword>
<protein>
    <submittedName>
        <fullName evidence="3">Uncharacterized protein</fullName>
    </submittedName>
</protein>
<feature type="region of interest" description="Disordered" evidence="1">
    <location>
        <begin position="1"/>
        <end position="31"/>
    </location>
</feature>
<dbReference type="EMBL" id="CAHR02000199">
    <property type="protein sequence ID" value="CCG84073.1"/>
    <property type="molecule type" value="Genomic_DNA"/>
</dbReference>
<dbReference type="AlphaFoldDB" id="R4XHT2"/>
<reference evidence="3 4" key="1">
    <citation type="journal article" date="2013" name="MBio">
        <title>Genome sequencing of the plant pathogen Taphrina deformans, the causal agent of peach leaf curl.</title>
        <authorList>
            <person name="Cisse O.H."/>
            <person name="Almeida J.M.G.C.F."/>
            <person name="Fonseca A."/>
            <person name="Kumar A.A."/>
            <person name="Salojaervi J."/>
            <person name="Overmyer K."/>
            <person name="Hauser P.M."/>
            <person name="Pagni M."/>
        </authorList>
    </citation>
    <scope>NUCLEOTIDE SEQUENCE [LARGE SCALE GENOMIC DNA]</scope>
    <source>
        <strain evidence="4">PYCC 5710 / ATCC 11124 / CBS 356.35 / IMI 108563 / JCM 9778 / NBRC 8474</strain>
    </source>
</reference>
<feature type="transmembrane region" description="Helical" evidence="2">
    <location>
        <begin position="51"/>
        <end position="74"/>
    </location>
</feature>
<evidence type="ECO:0000256" key="1">
    <source>
        <dbReference type="SAM" id="MobiDB-lite"/>
    </source>
</evidence>
<keyword evidence="2" id="KW-1133">Transmembrane helix</keyword>
<feature type="transmembrane region" description="Helical" evidence="2">
    <location>
        <begin position="86"/>
        <end position="108"/>
    </location>
</feature>
<comment type="caution">
    <text evidence="3">The sequence shown here is derived from an EMBL/GenBank/DDBJ whole genome shotgun (WGS) entry which is preliminary data.</text>
</comment>
<name>R4XHT2_TAPDE</name>
<organism evidence="3 4">
    <name type="scientific">Taphrina deformans (strain PYCC 5710 / ATCC 11124 / CBS 356.35 / IMI 108563 / JCM 9778 / NBRC 8474)</name>
    <name type="common">Peach leaf curl fungus</name>
    <name type="synonym">Lalaria deformans</name>
    <dbReference type="NCBI Taxonomy" id="1097556"/>
    <lineage>
        <taxon>Eukaryota</taxon>
        <taxon>Fungi</taxon>
        <taxon>Dikarya</taxon>
        <taxon>Ascomycota</taxon>
        <taxon>Taphrinomycotina</taxon>
        <taxon>Taphrinomycetes</taxon>
        <taxon>Taphrinales</taxon>
        <taxon>Taphrinaceae</taxon>
        <taxon>Taphrina</taxon>
    </lineage>
</organism>
<proteinExistence type="predicted"/>
<dbReference type="VEuPathDB" id="FungiDB:TAPDE_004447"/>
<evidence type="ECO:0000313" key="3">
    <source>
        <dbReference type="EMBL" id="CCG84073.1"/>
    </source>
</evidence>
<dbReference type="Proteomes" id="UP000013776">
    <property type="component" value="Unassembled WGS sequence"/>
</dbReference>
<keyword evidence="2" id="KW-0472">Membrane</keyword>
<gene>
    <name evidence="3" type="ORF">TAPDE_004447</name>
</gene>
<sequence length="129" mass="14384">MALKNRKKTRNTLKRASATEDSDSSGSTSTSLYLSRTVYAHDSGEEEVVKWGYILLLICWLIFVGGIGGVLGIWDRVFGFDENRIVDLACYFSLIVVTGFTWTVLNWYHTPLLLAPSLYVSVADLFPPG</sequence>